<keyword evidence="9" id="KW-1185">Reference proteome</keyword>
<protein>
    <submittedName>
        <fullName evidence="10">EGF-containing fibulin-like extracellular matrix protein 2</fullName>
    </submittedName>
</protein>
<evidence type="ECO:0000256" key="5">
    <source>
        <dbReference type="ARBA" id="ARBA00023180"/>
    </source>
</evidence>
<dbReference type="RefSeq" id="XP_003746552.1">
    <property type="nucleotide sequence ID" value="XM_003746504.1"/>
</dbReference>
<dbReference type="PANTHER" id="PTHR24050:SF28">
    <property type="entry name" value="UROMODULIN-LIKE"/>
    <property type="match status" value="1"/>
</dbReference>
<evidence type="ECO:0000313" key="9">
    <source>
        <dbReference type="Proteomes" id="UP000694867"/>
    </source>
</evidence>
<dbReference type="InterPro" id="IPR052235">
    <property type="entry name" value="Nephronectin_domain"/>
</dbReference>
<dbReference type="SMART" id="SM00179">
    <property type="entry name" value="EGF_CA"/>
    <property type="match status" value="4"/>
</dbReference>
<reference evidence="10" key="1">
    <citation type="submission" date="2025-08" db="UniProtKB">
        <authorList>
            <consortium name="RefSeq"/>
        </authorList>
    </citation>
    <scope>IDENTIFICATION</scope>
</reference>
<proteinExistence type="predicted"/>
<dbReference type="InterPro" id="IPR049883">
    <property type="entry name" value="NOTCH1_EGF-like"/>
</dbReference>
<gene>
    <name evidence="10" type="primary">LOC100907103</name>
</gene>
<dbReference type="Gene3D" id="2.10.25.10">
    <property type="entry name" value="Laminin"/>
    <property type="match status" value="4"/>
</dbReference>
<evidence type="ECO:0000256" key="1">
    <source>
        <dbReference type="ARBA" id="ARBA00022536"/>
    </source>
</evidence>
<dbReference type="InterPro" id="IPR000742">
    <property type="entry name" value="EGF"/>
</dbReference>
<evidence type="ECO:0000313" key="10">
    <source>
        <dbReference type="RefSeq" id="XP_003746552.1"/>
    </source>
</evidence>
<evidence type="ECO:0000256" key="2">
    <source>
        <dbReference type="ARBA" id="ARBA00022729"/>
    </source>
</evidence>
<name>A0AAJ6QWR9_9ACAR</name>
<dbReference type="InterPro" id="IPR009030">
    <property type="entry name" value="Growth_fac_rcpt_cys_sf"/>
</dbReference>
<dbReference type="InterPro" id="IPR001881">
    <property type="entry name" value="EGF-like_Ca-bd_dom"/>
</dbReference>
<dbReference type="PROSITE" id="PS01187">
    <property type="entry name" value="EGF_CA"/>
    <property type="match status" value="2"/>
</dbReference>
<sequence>MILSCDTEMSTLTLTALVCAILHSAMGSELVSRDQVMDLMRNLGPLRVDLPHGKLIFAGNPKCADGLEFDPRTGFCVDINECARGTHNCSHAALCVNHAGTFECADPGRRPLKCAIGYKYNWHLDECLEIDECYSNPCEREFVCINQLGGFHCMSRNDPSCPTGYQFRPGRGCLDIDECRKSHHCENNEQCVNLQGSYMCVHPCPKGFLMIPFQWECIDVDECQDETDDCAPEGEECINTHGGFNCEKLRT</sequence>
<dbReference type="CDD" id="cd00054">
    <property type="entry name" value="EGF_CA"/>
    <property type="match status" value="1"/>
</dbReference>
<evidence type="ECO:0000259" key="7">
    <source>
        <dbReference type="SMART" id="SM00179"/>
    </source>
</evidence>
<dbReference type="Pfam" id="PF07645">
    <property type="entry name" value="EGF_CA"/>
    <property type="match status" value="4"/>
</dbReference>
<keyword evidence="4" id="KW-1015">Disulfide bond</keyword>
<feature type="domain" description="EGF-like calcium-binding" evidence="7">
    <location>
        <begin position="175"/>
        <end position="216"/>
    </location>
</feature>
<evidence type="ECO:0000259" key="8">
    <source>
        <dbReference type="SMART" id="SM00181"/>
    </source>
</evidence>
<keyword evidence="5" id="KW-0325">Glycoprotein</keyword>
<dbReference type="FunFam" id="2.10.25.10:FF:000038">
    <property type="entry name" value="Fibrillin 2"/>
    <property type="match status" value="1"/>
</dbReference>
<feature type="domain" description="EGF-like calcium-binding" evidence="7">
    <location>
        <begin position="78"/>
        <end position="128"/>
    </location>
</feature>
<feature type="domain" description="EGF-like" evidence="8">
    <location>
        <begin position="178"/>
        <end position="218"/>
    </location>
</feature>
<evidence type="ECO:0000256" key="4">
    <source>
        <dbReference type="ARBA" id="ARBA00023157"/>
    </source>
</evidence>
<dbReference type="PANTHER" id="PTHR24050">
    <property type="entry name" value="PA14 DOMAIN-CONTAINING PROTEIN"/>
    <property type="match status" value="1"/>
</dbReference>
<dbReference type="InterPro" id="IPR018097">
    <property type="entry name" value="EGF_Ca-bd_CS"/>
</dbReference>
<dbReference type="SMART" id="SM00181">
    <property type="entry name" value="EGF"/>
    <property type="match status" value="3"/>
</dbReference>
<keyword evidence="2 6" id="KW-0732">Signal</keyword>
<dbReference type="SUPFAM" id="SSF57184">
    <property type="entry name" value="Growth factor receptor domain"/>
    <property type="match status" value="1"/>
</dbReference>
<dbReference type="GO" id="GO:0005509">
    <property type="term" value="F:calcium ion binding"/>
    <property type="evidence" value="ECO:0007669"/>
    <property type="project" value="InterPro"/>
</dbReference>
<feature type="domain" description="EGF-like calcium-binding" evidence="7">
    <location>
        <begin position="219"/>
        <end position="247"/>
    </location>
</feature>
<organism evidence="9 10">
    <name type="scientific">Galendromus occidentalis</name>
    <name type="common">western predatory mite</name>
    <dbReference type="NCBI Taxonomy" id="34638"/>
    <lineage>
        <taxon>Eukaryota</taxon>
        <taxon>Metazoa</taxon>
        <taxon>Ecdysozoa</taxon>
        <taxon>Arthropoda</taxon>
        <taxon>Chelicerata</taxon>
        <taxon>Arachnida</taxon>
        <taxon>Acari</taxon>
        <taxon>Parasitiformes</taxon>
        <taxon>Mesostigmata</taxon>
        <taxon>Gamasina</taxon>
        <taxon>Phytoseioidea</taxon>
        <taxon>Phytoseiidae</taxon>
        <taxon>Typhlodrominae</taxon>
        <taxon>Galendromus</taxon>
    </lineage>
</organism>
<feature type="domain" description="EGF-like" evidence="8">
    <location>
        <begin position="132"/>
        <end position="174"/>
    </location>
</feature>
<feature type="signal peptide" evidence="6">
    <location>
        <begin position="1"/>
        <end position="27"/>
    </location>
</feature>
<dbReference type="KEGG" id="goe:100907103"/>
<dbReference type="Proteomes" id="UP000694867">
    <property type="component" value="Unplaced"/>
</dbReference>
<accession>A0AAJ6QWR9</accession>
<keyword evidence="3" id="KW-0677">Repeat</keyword>
<dbReference type="FunFam" id="2.10.25.10:FF:000005">
    <property type="entry name" value="Fibrillin 2"/>
    <property type="match status" value="1"/>
</dbReference>
<keyword evidence="1" id="KW-0245">EGF-like domain</keyword>
<dbReference type="AlphaFoldDB" id="A0AAJ6QWR9"/>
<feature type="domain" description="EGF-like calcium-binding" evidence="7">
    <location>
        <begin position="129"/>
        <end position="174"/>
    </location>
</feature>
<evidence type="ECO:0000256" key="6">
    <source>
        <dbReference type="SAM" id="SignalP"/>
    </source>
</evidence>
<feature type="domain" description="EGF-like" evidence="8">
    <location>
        <begin position="81"/>
        <end position="115"/>
    </location>
</feature>
<feature type="chain" id="PRO_5042577184" evidence="6">
    <location>
        <begin position="28"/>
        <end position="251"/>
    </location>
</feature>
<evidence type="ECO:0000256" key="3">
    <source>
        <dbReference type="ARBA" id="ARBA00022737"/>
    </source>
</evidence>
<dbReference type="GeneID" id="100907103"/>